<dbReference type="AlphaFoldDB" id="A0A7S3V3A3"/>
<proteinExistence type="predicted"/>
<organism evidence="1">
    <name type="scientific">Aplanochytrium stocchinoi</name>
    <dbReference type="NCBI Taxonomy" id="215587"/>
    <lineage>
        <taxon>Eukaryota</taxon>
        <taxon>Sar</taxon>
        <taxon>Stramenopiles</taxon>
        <taxon>Bigyra</taxon>
        <taxon>Labyrinthulomycetes</taxon>
        <taxon>Thraustochytrida</taxon>
        <taxon>Thraustochytriidae</taxon>
        <taxon>Aplanochytrium</taxon>
    </lineage>
</organism>
<sequence length="182" mass="20637">MSDEKKNSVKSFLISQDKLSVEHLRGAGTCLVSFNYAKDGSFLNELKAEGVTCQELTYDDHNDKWLSTYTRIASHCDTLLFVGDSFTSSAIRRERQQIVKLFRNKPIVMTNGWRDGEKDIHTVEFKVLSWDKFYLNFIGQGAITAAYYFRNHPRLKAPAQAAGALADRAGEIKVPKCQCMLM</sequence>
<gene>
    <name evidence="1" type="ORF">ASTO00021_LOCUS18915</name>
</gene>
<accession>A0A7S3V3A3</accession>
<evidence type="ECO:0000313" key="1">
    <source>
        <dbReference type="EMBL" id="CAE0448946.1"/>
    </source>
</evidence>
<reference evidence="1" key="1">
    <citation type="submission" date="2021-01" db="EMBL/GenBank/DDBJ databases">
        <authorList>
            <person name="Corre E."/>
            <person name="Pelletier E."/>
            <person name="Niang G."/>
            <person name="Scheremetjew M."/>
            <person name="Finn R."/>
            <person name="Kale V."/>
            <person name="Holt S."/>
            <person name="Cochrane G."/>
            <person name="Meng A."/>
            <person name="Brown T."/>
            <person name="Cohen L."/>
        </authorList>
    </citation>
    <scope>NUCLEOTIDE SEQUENCE</scope>
    <source>
        <strain evidence="1">GSBS06</strain>
    </source>
</reference>
<name>A0A7S3V3A3_9STRA</name>
<protein>
    <submittedName>
        <fullName evidence="1">Uncharacterized protein</fullName>
    </submittedName>
</protein>
<dbReference type="EMBL" id="HBIN01026576">
    <property type="protein sequence ID" value="CAE0448946.1"/>
    <property type="molecule type" value="Transcribed_RNA"/>
</dbReference>